<dbReference type="Proteomes" id="UP000675781">
    <property type="component" value="Unassembled WGS sequence"/>
</dbReference>
<dbReference type="AlphaFoldDB" id="A0A941IUX6"/>
<protein>
    <submittedName>
        <fullName evidence="1">Uncharacterized protein</fullName>
    </submittedName>
</protein>
<sequence length="111" mass="11856">AQALDHASGYLLAAGVLVALSRQTTEPATLHVHTHLARTAHALLGLGNGTSEPPFEPLALDDCMNEQDTPSGRLRYPRPAFLPTVPMAQPYDYPSVGGIWGTDAPEWSPGR</sequence>
<organism evidence="1 2">
    <name type="scientific">Actinospica durhamensis</name>
    <dbReference type="NCBI Taxonomy" id="1508375"/>
    <lineage>
        <taxon>Bacteria</taxon>
        <taxon>Bacillati</taxon>
        <taxon>Actinomycetota</taxon>
        <taxon>Actinomycetes</taxon>
        <taxon>Catenulisporales</taxon>
        <taxon>Actinospicaceae</taxon>
        <taxon>Actinospica</taxon>
    </lineage>
</organism>
<reference evidence="1" key="1">
    <citation type="submission" date="2021-04" db="EMBL/GenBank/DDBJ databases">
        <title>Genome based classification of Actinospica acidithermotolerans sp. nov., an actinobacterium isolated from an Indonesian hot spring.</title>
        <authorList>
            <person name="Kusuma A.B."/>
            <person name="Putra K.E."/>
            <person name="Nafisah S."/>
            <person name="Loh J."/>
            <person name="Nouioui I."/>
            <person name="Goodfellow M."/>
        </authorList>
    </citation>
    <scope>NUCLEOTIDE SEQUENCE</scope>
    <source>
        <strain evidence="1">CSCA 57</strain>
    </source>
</reference>
<evidence type="ECO:0000313" key="1">
    <source>
        <dbReference type="EMBL" id="MBR7836156.1"/>
    </source>
</evidence>
<keyword evidence="2" id="KW-1185">Reference proteome</keyword>
<name>A0A941IUX6_9ACTN</name>
<accession>A0A941IUX6</accession>
<proteinExistence type="predicted"/>
<comment type="caution">
    <text evidence="1">The sequence shown here is derived from an EMBL/GenBank/DDBJ whole genome shotgun (WGS) entry which is preliminary data.</text>
</comment>
<dbReference type="EMBL" id="JAGSOG010000128">
    <property type="protein sequence ID" value="MBR7836156.1"/>
    <property type="molecule type" value="Genomic_DNA"/>
</dbReference>
<evidence type="ECO:0000313" key="2">
    <source>
        <dbReference type="Proteomes" id="UP000675781"/>
    </source>
</evidence>
<feature type="non-terminal residue" evidence="1">
    <location>
        <position position="1"/>
    </location>
</feature>
<gene>
    <name evidence="1" type="ORF">KDL01_22960</name>
</gene>